<evidence type="ECO:0000313" key="3">
    <source>
        <dbReference type="EMBL" id="KAG2096982.1"/>
    </source>
</evidence>
<dbReference type="AlphaFoldDB" id="A0A9P7EZ21"/>
<accession>A0A9P7EZ21</accession>
<dbReference type="OrthoDB" id="3353107at2759"/>
<dbReference type="Pfam" id="PF24764">
    <property type="entry name" value="rva_4"/>
    <property type="match status" value="1"/>
</dbReference>
<evidence type="ECO:0000256" key="1">
    <source>
        <dbReference type="SAM" id="MobiDB-lite"/>
    </source>
</evidence>
<dbReference type="RefSeq" id="XP_041288378.1">
    <property type="nucleotide sequence ID" value="XM_041431743.1"/>
</dbReference>
<proteinExistence type="predicted"/>
<organism evidence="3 4">
    <name type="scientific">Suillus discolor</name>
    <dbReference type="NCBI Taxonomy" id="1912936"/>
    <lineage>
        <taxon>Eukaryota</taxon>
        <taxon>Fungi</taxon>
        <taxon>Dikarya</taxon>
        <taxon>Basidiomycota</taxon>
        <taxon>Agaricomycotina</taxon>
        <taxon>Agaricomycetes</taxon>
        <taxon>Agaricomycetidae</taxon>
        <taxon>Boletales</taxon>
        <taxon>Suillineae</taxon>
        <taxon>Suillaceae</taxon>
        <taxon>Suillus</taxon>
    </lineage>
</organism>
<gene>
    <name evidence="3" type="ORF">F5147DRAFT_583707</name>
</gene>
<name>A0A9P7EZ21_9AGAM</name>
<keyword evidence="4" id="KW-1185">Reference proteome</keyword>
<dbReference type="InterPro" id="IPR058913">
    <property type="entry name" value="Integrase_dom_put"/>
</dbReference>
<feature type="region of interest" description="Disordered" evidence="1">
    <location>
        <begin position="144"/>
        <end position="167"/>
    </location>
</feature>
<dbReference type="PANTHER" id="PTHR46791">
    <property type="entry name" value="EXPRESSED PROTEIN"/>
    <property type="match status" value="1"/>
</dbReference>
<feature type="domain" description="Integrase core" evidence="2">
    <location>
        <begin position="1"/>
        <end position="107"/>
    </location>
</feature>
<comment type="caution">
    <text evidence="3">The sequence shown here is derived from an EMBL/GenBank/DDBJ whole genome shotgun (WGS) entry which is preliminary data.</text>
</comment>
<evidence type="ECO:0000259" key="2">
    <source>
        <dbReference type="Pfam" id="PF24764"/>
    </source>
</evidence>
<dbReference type="GeneID" id="64694002"/>
<protein>
    <recommendedName>
        <fullName evidence="2">Integrase core domain-containing protein</fullName>
    </recommendedName>
</protein>
<dbReference type="Proteomes" id="UP000823399">
    <property type="component" value="Unassembled WGS sequence"/>
</dbReference>
<reference evidence="3" key="1">
    <citation type="journal article" date="2020" name="New Phytol.">
        <title>Comparative genomics reveals dynamic genome evolution in host specialist ectomycorrhizal fungi.</title>
        <authorList>
            <person name="Lofgren L.A."/>
            <person name="Nguyen N.H."/>
            <person name="Vilgalys R."/>
            <person name="Ruytinx J."/>
            <person name="Liao H.L."/>
            <person name="Branco S."/>
            <person name="Kuo A."/>
            <person name="LaButti K."/>
            <person name="Lipzen A."/>
            <person name="Andreopoulos W."/>
            <person name="Pangilinan J."/>
            <person name="Riley R."/>
            <person name="Hundley H."/>
            <person name="Na H."/>
            <person name="Barry K."/>
            <person name="Grigoriev I.V."/>
            <person name="Stajich J.E."/>
            <person name="Kennedy P.G."/>
        </authorList>
    </citation>
    <scope>NUCLEOTIDE SEQUENCE</scope>
    <source>
        <strain evidence="3">FC423</strain>
    </source>
</reference>
<evidence type="ECO:0000313" key="4">
    <source>
        <dbReference type="Proteomes" id="UP000823399"/>
    </source>
</evidence>
<dbReference type="EMBL" id="JABBWM010000067">
    <property type="protein sequence ID" value="KAG2096982.1"/>
    <property type="molecule type" value="Genomic_DNA"/>
</dbReference>
<sequence length="229" mass="26201">MEKVRGIERGSYIWGRSVHNIWIERLWVDVTNGLGQKWKEFFQTLKAYDNLNVNNDSHLWLLHFLFLPLINDDVGQWVASWNRHVLGCCGEPHQSPHDLFIQGVIEHGHRGVFIESGEDQGPVEDIASYGIDWNDLDDRRIRAHHDTHNPEDGDSTNPFVSNHPESDLSHVEVPESCCPFADAQLRSFLSDVQPLLDSSLHIDMHSRHLLWIQTLALASSTSRTEPSNT</sequence>